<dbReference type="OrthoDB" id="7477067at2759"/>
<name>A0A9J7E6X3_SPOLT</name>
<dbReference type="AlphaFoldDB" id="A0A9J7E6X3"/>
<keyword evidence="1" id="KW-1133">Transmembrane helix</keyword>
<evidence type="ECO:0000256" key="1">
    <source>
        <dbReference type="SAM" id="Phobius"/>
    </source>
</evidence>
<keyword evidence="1" id="KW-0472">Membrane</keyword>
<protein>
    <submittedName>
        <fullName evidence="3">Uncharacterized protein LOC111353464 isoform X1</fullName>
    </submittedName>
</protein>
<dbReference type="KEGG" id="sliu:111353464"/>
<keyword evidence="2" id="KW-1185">Reference proteome</keyword>
<dbReference type="GeneID" id="111353464"/>
<feature type="transmembrane region" description="Helical" evidence="1">
    <location>
        <begin position="81"/>
        <end position="98"/>
    </location>
</feature>
<reference evidence="3" key="1">
    <citation type="submission" date="2025-08" db="UniProtKB">
        <authorList>
            <consortium name="RefSeq"/>
        </authorList>
    </citation>
    <scope>IDENTIFICATION</scope>
    <source>
        <strain evidence="3">Ishihara</strain>
        <tissue evidence="3">Whole body</tissue>
    </source>
</reference>
<keyword evidence="1" id="KW-0812">Transmembrane</keyword>
<gene>
    <name evidence="3" type="primary">LOC111353464</name>
</gene>
<dbReference type="Proteomes" id="UP000301870">
    <property type="component" value="Chromosome 16"/>
</dbReference>
<sequence>MVHNSSRTEPRVLDRSLFTLLMSATEVIGDVADNMYTDHYQWQRTMMGHTFNIAPPACPPTASGSCVVHVVRNWLRSHEDAQIMIASILVVVGLWWIVRAILSLFINLICPLMVVVLAVVCVPQLRGPLFGQNYPQLANLLRNILLKMADNIQA</sequence>
<organism evidence="2 3">
    <name type="scientific">Spodoptera litura</name>
    <name type="common">Asian cotton leafworm</name>
    <dbReference type="NCBI Taxonomy" id="69820"/>
    <lineage>
        <taxon>Eukaryota</taxon>
        <taxon>Metazoa</taxon>
        <taxon>Ecdysozoa</taxon>
        <taxon>Arthropoda</taxon>
        <taxon>Hexapoda</taxon>
        <taxon>Insecta</taxon>
        <taxon>Pterygota</taxon>
        <taxon>Neoptera</taxon>
        <taxon>Endopterygota</taxon>
        <taxon>Lepidoptera</taxon>
        <taxon>Glossata</taxon>
        <taxon>Ditrysia</taxon>
        <taxon>Noctuoidea</taxon>
        <taxon>Noctuidae</taxon>
        <taxon>Amphipyrinae</taxon>
        <taxon>Spodoptera</taxon>
    </lineage>
</organism>
<feature type="transmembrane region" description="Helical" evidence="1">
    <location>
        <begin position="104"/>
        <end position="122"/>
    </location>
</feature>
<evidence type="ECO:0000313" key="2">
    <source>
        <dbReference type="Proteomes" id="UP000301870"/>
    </source>
</evidence>
<proteinExistence type="predicted"/>
<evidence type="ECO:0000313" key="3">
    <source>
        <dbReference type="RefSeq" id="XP_022822279.1"/>
    </source>
</evidence>
<accession>A0A9J7E6X3</accession>
<dbReference type="RefSeq" id="XP_022822279.1">
    <property type="nucleotide sequence ID" value="XM_022966511.1"/>
</dbReference>